<feature type="transmembrane region" description="Helical" evidence="5">
    <location>
        <begin position="103"/>
        <end position="119"/>
    </location>
</feature>
<keyword evidence="4 5" id="KW-0472">Membrane</keyword>
<comment type="subcellular location">
    <subcellularLocation>
        <location evidence="5">Cell inner membrane</location>
        <topology evidence="5">Multi-pass membrane protein</topology>
    </subcellularLocation>
</comment>
<dbReference type="EMBL" id="SAVA01000002">
    <property type="protein sequence ID" value="RWR53664.1"/>
    <property type="molecule type" value="Genomic_DNA"/>
</dbReference>
<keyword evidence="7" id="KW-1185">Reference proteome</keyword>
<comment type="function">
    <text evidence="5">Plays a role in cell envelope biogenesis, maintenance of cell envelope integrity and membrane homeostasis.</text>
</comment>
<sequence length="210" mass="23399">MSGKRKINPWLKAALDFGPLLVFFIAFNRLKDAHVALGGQTYSGFVLATAIFVPLLVVSTLVLWRLTGRLSPMQVATLVLVVVFGGLSVWFNDPHFFKMKPTLIYLLFAALLGFGLARGKPWLQLVMEDAIPMRHEGWMILTKRLVILFLGLAVANEVIWRTMSDAAWVNFKTFGLTLLMFGFFIGQGKLFSRYAVEKPDEDGAGENGEG</sequence>
<feature type="transmembrane region" description="Helical" evidence="5">
    <location>
        <begin position="42"/>
        <end position="63"/>
    </location>
</feature>
<dbReference type="RefSeq" id="WP_128154840.1">
    <property type="nucleotide sequence ID" value="NZ_JBHSOM010000027.1"/>
</dbReference>
<dbReference type="AlphaFoldDB" id="A0A3S3NBM2"/>
<proteinExistence type="inferred from homology"/>
<dbReference type="InterPro" id="IPR006008">
    <property type="entry name" value="YciB"/>
</dbReference>
<keyword evidence="2 5" id="KW-0812">Transmembrane</keyword>
<evidence type="ECO:0000256" key="3">
    <source>
        <dbReference type="ARBA" id="ARBA00022989"/>
    </source>
</evidence>
<evidence type="ECO:0000256" key="4">
    <source>
        <dbReference type="ARBA" id="ARBA00023136"/>
    </source>
</evidence>
<evidence type="ECO:0000256" key="2">
    <source>
        <dbReference type="ARBA" id="ARBA00022692"/>
    </source>
</evidence>
<dbReference type="PANTHER" id="PTHR36917:SF1">
    <property type="entry name" value="INNER MEMBRANE-SPANNING PROTEIN YCIB"/>
    <property type="match status" value="1"/>
</dbReference>
<dbReference type="GO" id="GO:0005886">
    <property type="term" value="C:plasma membrane"/>
    <property type="evidence" value="ECO:0007669"/>
    <property type="project" value="UniProtKB-SubCell"/>
</dbReference>
<evidence type="ECO:0000313" key="6">
    <source>
        <dbReference type="EMBL" id="RWR53664.1"/>
    </source>
</evidence>
<feature type="transmembrane region" description="Helical" evidence="5">
    <location>
        <begin position="166"/>
        <end position="185"/>
    </location>
</feature>
<dbReference type="Pfam" id="PF04279">
    <property type="entry name" value="IspA"/>
    <property type="match status" value="1"/>
</dbReference>
<gene>
    <name evidence="5" type="primary">yciB</name>
    <name evidence="6" type="ORF">EOW66_03285</name>
</gene>
<reference evidence="7" key="1">
    <citation type="submission" date="2019-01" db="EMBL/GenBank/DDBJ databases">
        <title>Sinorhodobacter populi sp. nov. isolated from the symptomatic bark tissue of Populus euramericana canker.</title>
        <authorList>
            <person name="Li Y."/>
        </authorList>
    </citation>
    <scope>NUCLEOTIDE SEQUENCE [LARGE SCALE GENOMIC DNA]</scope>
    <source>
        <strain evidence="7">CGMCC 1.12963</strain>
    </source>
</reference>
<keyword evidence="3 5" id="KW-1133">Transmembrane helix</keyword>
<comment type="caution">
    <text evidence="6">The sequence shown here is derived from an EMBL/GenBank/DDBJ whole genome shotgun (WGS) entry which is preliminary data.</text>
</comment>
<feature type="transmembrane region" description="Helical" evidence="5">
    <location>
        <begin position="12"/>
        <end position="30"/>
    </location>
</feature>
<evidence type="ECO:0000313" key="7">
    <source>
        <dbReference type="Proteomes" id="UP000288071"/>
    </source>
</evidence>
<dbReference type="HAMAP" id="MF_00189">
    <property type="entry name" value="YciB"/>
    <property type="match status" value="1"/>
</dbReference>
<accession>A0A3S3NBM2</accession>
<evidence type="ECO:0000256" key="5">
    <source>
        <dbReference type="HAMAP-Rule" id="MF_00189"/>
    </source>
</evidence>
<feature type="transmembrane region" description="Helical" evidence="5">
    <location>
        <begin position="140"/>
        <end position="160"/>
    </location>
</feature>
<name>A0A3S3NBM2_9RHOB</name>
<keyword evidence="1 5" id="KW-1003">Cell membrane</keyword>
<evidence type="ECO:0000256" key="1">
    <source>
        <dbReference type="ARBA" id="ARBA00022475"/>
    </source>
</evidence>
<comment type="similarity">
    <text evidence="5">Belongs to the YciB family.</text>
</comment>
<dbReference type="Proteomes" id="UP000288071">
    <property type="component" value="Unassembled WGS sequence"/>
</dbReference>
<dbReference type="PANTHER" id="PTHR36917">
    <property type="entry name" value="INTRACELLULAR SEPTATION PROTEIN A-RELATED"/>
    <property type="match status" value="1"/>
</dbReference>
<reference evidence="6 7" key="2">
    <citation type="submission" date="2019-01" db="EMBL/GenBank/DDBJ databases">
        <title>Sinorhodobacter populi sp. nov. isolated from the symptomatic bark tissue of Populus euramericana canker.</title>
        <authorList>
            <person name="Xu G."/>
        </authorList>
    </citation>
    <scope>NUCLEOTIDE SEQUENCE [LARGE SCALE GENOMIC DNA]</scope>
    <source>
        <strain evidence="6 7">CGMCC 1.12963</strain>
    </source>
</reference>
<keyword evidence="5" id="KW-0997">Cell inner membrane</keyword>
<organism evidence="6 7">
    <name type="scientific">Paenirhodobacter huangdaonensis</name>
    <dbReference type="NCBI Taxonomy" id="2501515"/>
    <lineage>
        <taxon>Bacteria</taxon>
        <taxon>Pseudomonadati</taxon>
        <taxon>Pseudomonadota</taxon>
        <taxon>Alphaproteobacteria</taxon>
        <taxon>Rhodobacterales</taxon>
        <taxon>Rhodobacter group</taxon>
        <taxon>Paenirhodobacter</taxon>
    </lineage>
</organism>
<feature type="transmembrane region" description="Helical" evidence="5">
    <location>
        <begin position="75"/>
        <end position="91"/>
    </location>
</feature>
<protein>
    <recommendedName>
        <fullName evidence="5">Inner membrane-spanning protein YciB</fullName>
    </recommendedName>
</protein>